<keyword evidence="3 6" id="KW-0238">DNA-binding</keyword>
<dbReference type="SUPFAM" id="SSF46785">
    <property type="entry name" value="Winged helix' DNA-binding domain"/>
    <property type="match status" value="1"/>
</dbReference>
<dbReference type="Gene3D" id="1.10.10.10">
    <property type="entry name" value="Winged helix-like DNA-binding domain superfamily/Winged helix DNA-binding domain"/>
    <property type="match status" value="1"/>
</dbReference>
<dbReference type="Pfam" id="PF03466">
    <property type="entry name" value="LysR_substrate"/>
    <property type="match status" value="1"/>
</dbReference>
<gene>
    <name evidence="6" type="primary">dsdC</name>
    <name evidence="6" type="ORF">JYA62_20400</name>
</gene>
<keyword evidence="4" id="KW-0804">Transcription</keyword>
<dbReference type="InterPro" id="IPR000847">
    <property type="entry name" value="LysR_HTH_N"/>
</dbReference>
<dbReference type="SUPFAM" id="SSF53850">
    <property type="entry name" value="Periplasmic binding protein-like II"/>
    <property type="match status" value="1"/>
</dbReference>
<dbReference type="Gene3D" id="3.40.190.10">
    <property type="entry name" value="Periplasmic binding protein-like II"/>
    <property type="match status" value="2"/>
</dbReference>
<dbReference type="InterPro" id="IPR005119">
    <property type="entry name" value="LysR_subst-bd"/>
</dbReference>
<keyword evidence="7" id="KW-1185">Reference proteome</keyword>
<evidence type="ECO:0000313" key="6">
    <source>
        <dbReference type="EMBL" id="MBN3580022.1"/>
    </source>
</evidence>
<sequence>MKIDISTRLNTQLNGLQLSKLYTFEVAARMSSFALAAHELCLTPSAVSHQISKLENELKLQLFERQHRKVTLTSDGEQLFMSVTLALSQLNNSIEQVKNGHVSGGLTVYSRPSFAHDWLVPRLCDFSEHYPSIDLKLITGNDTLDLNRHGIDLAIYYSNVTPDTSWSLKLNEEHMVPVCSPNYASQYALNNETQDLSNCTLLHDNQAWHIDSLLDEWKYWHEHFTQFELQNCRSIGFDQSTLAVSAAKHGAGIAMGRWSLVKQEIERGNLMMPFPERMIKSGYYYYLIAVQSTLSAKQKCFVDWMSGQLKTYK</sequence>
<evidence type="ECO:0000256" key="3">
    <source>
        <dbReference type="ARBA" id="ARBA00023125"/>
    </source>
</evidence>
<evidence type="ECO:0000256" key="1">
    <source>
        <dbReference type="ARBA" id="ARBA00009437"/>
    </source>
</evidence>
<evidence type="ECO:0000256" key="4">
    <source>
        <dbReference type="ARBA" id="ARBA00023163"/>
    </source>
</evidence>
<dbReference type="InterPro" id="IPR036390">
    <property type="entry name" value="WH_DNA-bd_sf"/>
</dbReference>
<feature type="domain" description="HTH lysR-type" evidence="5">
    <location>
        <begin position="16"/>
        <end position="73"/>
    </location>
</feature>
<dbReference type="PANTHER" id="PTHR30537">
    <property type="entry name" value="HTH-TYPE TRANSCRIPTIONAL REGULATOR"/>
    <property type="match status" value="1"/>
</dbReference>
<evidence type="ECO:0000259" key="5">
    <source>
        <dbReference type="PROSITE" id="PS50931"/>
    </source>
</evidence>
<dbReference type="InterPro" id="IPR011781">
    <property type="entry name" value="DsdC"/>
</dbReference>
<comment type="caution">
    <text evidence="6">The sequence shown here is derived from an EMBL/GenBank/DDBJ whole genome shotgun (WGS) entry which is preliminary data.</text>
</comment>
<dbReference type="NCBIfam" id="NF007491">
    <property type="entry name" value="PRK10086.1"/>
    <property type="match status" value="1"/>
</dbReference>
<dbReference type="InterPro" id="IPR058163">
    <property type="entry name" value="LysR-type_TF_proteobact-type"/>
</dbReference>
<comment type="similarity">
    <text evidence="1">Belongs to the LysR transcriptional regulatory family.</text>
</comment>
<dbReference type="CDD" id="cd08432">
    <property type="entry name" value="PBP2_GcdR_TrpI_HvrB_AmpR_like"/>
    <property type="match status" value="1"/>
</dbReference>
<dbReference type="EMBL" id="JAFHLB010000034">
    <property type="protein sequence ID" value="MBN3580022.1"/>
    <property type="molecule type" value="Genomic_DNA"/>
</dbReference>
<evidence type="ECO:0000256" key="2">
    <source>
        <dbReference type="ARBA" id="ARBA00023015"/>
    </source>
</evidence>
<organism evidence="6 7">
    <name type="scientific">Vibrio neptunius</name>
    <dbReference type="NCBI Taxonomy" id="170651"/>
    <lineage>
        <taxon>Bacteria</taxon>
        <taxon>Pseudomonadati</taxon>
        <taxon>Pseudomonadota</taxon>
        <taxon>Gammaproteobacteria</taxon>
        <taxon>Vibrionales</taxon>
        <taxon>Vibrionaceae</taxon>
        <taxon>Vibrio</taxon>
    </lineage>
</organism>
<dbReference type="NCBIfam" id="TIGR02036">
    <property type="entry name" value="dsdC"/>
    <property type="match status" value="1"/>
</dbReference>
<dbReference type="RefSeq" id="WP_206371807.1">
    <property type="nucleotide sequence ID" value="NZ_CAWPTM010000108.1"/>
</dbReference>
<protein>
    <submittedName>
        <fullName evidence="6">DNA-binding transcriptional regulator DsdC</fullName>
    </submittedName>
</protein>
<accession>A0ABS3A6B7</accession>
<dbReference type="PANTHER" id="PTHR30537:SF32">
    <property type="entry name" value="HTH-TYPE TRANSCRIPTIONAL REGULATOR DSDC"/>
    <property type="match status" value="1"/>
</dbReference>
<evidence type="ECO:0000313" key="7">
    <source>
        <dbReference type="Proteomes" id="UP000779070"/>
    </source>
</evidence>
<reference evidence="6 7" key="1">
    <citation type="submission" date="2021-02" db="EMBL/GenBank/DDBJ databases">
        <title>Draft Genome Sequences of 5 Vibrio neptunius Strains Isolated From of Bivalve Hatcheries.</title>
        <authorList>
            <person name="Galvis F."/>
            <person name="Barja J.L."/>
            <person name="Lemos M.L."/>
            <person name="Balado M."/>
        </authorList>
    </citation>
    <scope>NUCLEOTIDE SEQUENCE [LARGE SCALE GENOMIC DNA]</scope>
    <source>
        <strain evidence="6 7">PP-145.98</strain>
    </source>
</reference>
<dbReference type="Pfam" id="PF00126">
    <property type="entry name" value="HTH_1"/>
    <property type="match status" value="1"/>
</dbReference>
<proteinExistence type="inferred from homology"/>
<dbReference type="PROSITE" id="PS50931">
    <property type="entry name" value="HTH_LYSR"/>
    <property type="match status" value="1"/>
</dbReference>
<name>A0ABS3A6B7_9VIBR</name>
<keyword evidence="2" id="KW-0805">Transcription regulation</keyword>
<dbReference type="Proteomes" id="UP000779070">
    <property type="component" value="Unassembled WGS sequence"/>
</dbReference>
<dbReference type="InterPro" id="IPR036388">
    <property type="entry name" value="WH-like_DNA-bd_sf"/>
</dbReference>
<dbReference type="GO" id="GO:0003677">
    <property type="term" value="F:DNA binding"/>
    <property type="evidence" value="ECO:0007669"/>
    <property type="project" value="UniProtKB-KW"/>
</dbReference>